<dbReference type="AlphaFoldDB" id="A0A645DIF4"/>
<dbReference type="EMBL" id="VSSQ01036728">
    <property type="protein sequence ID" value="MPM89274.1"/>
    <property type="molecule type" value="Genomic_DNA"/>
</dbReference>
<comment type="caution">
    <text evidence="1">The sequence shown here is derived from an EMBL/GenBank/DDBJ whole genome shotgun (WGS) entry which is preliminary data.</text>
</comment>
<evidence type="ECO:0000313" key="1">
    <source>
        <dbReference type="EMBL" id="MPM89274.1"/>
    </source>
</evidence>
<name>A0A645DIF4_9ZZZZ</name>
<reference evidence="1" key="1">
    <citation type="submission" date="2019-08" db="EMBL/GenBank/DDBJ databases">
        <authorList>
            <person name="Kucharzyk K."/>
            <person name="Murdoch R.W."/>
            <person name="Higgins S."/>
            <person name="Loffler F."/>
        </authorList>
    </citation>
    <scope>NUCLEOTIDE SEQUENCE</scope>
</reference>
<organism evidence="1">
    <name type="scientific">bioreactor metagenome</name>
    <dbReference type="NCBI Taxonomy" id="1076179"/>
    <lineage>
        <taxon>unclassified sequences</taxon>
        <taxon>metagenomes</taxon>
        <taxon>ecological metagenomes</taxon>
    </lineage>
</organism>
<sequence length="89" mass="9993">MAEVLAENYWLFLYTNTKGLNSRLAIRLSIDCRYGLACPTTATGGDSKPMMYSRIESQKTNLPTTCTATKTKALLKLIIMPAILNKYKR</sequence>
<protein>
    <submittedName>
        <fullName evidence="1">Uncharacterized protein</fullName>
    </submittedName>
</protein>
<accession>A0A645DIF4</accession>
<gene>
    <name evidence="1" type="ORF">SDC9_136382</name>
</gene>
<proteinExistence type="predicted"/>